<dbReference type="Proteomes" id="UP000178485">
    <property type="component" value="Chromosome i"/>
</dbReference>
<evidence type="ECO:0000313" key="1">
    <source>
        <dbReference type="EMBL" id="SCM59638.1"/>
    </source>
</evidence>
<evidence type="ECO:0000313" key="2">
    <source>
        <dbReference type="Proteomes" id="UP000178485"/>
    </source>
</evidence>
<dbReference type="KEGG" id="pmuc:ING2E5A_2843"/>
<reference evidence="1 2" key="1">
    <citation type="submission" date="2016-08" db="EMBL/GenBank/DDBJ databases">
        <authorList>
            <person name="Seilhamer J.J."/>
        </authorList>
    </citation>
    <scope>NUCLEOTIDE SEQUENCE [LARGE SCALE GENOMIC DNA]</scope>
    <source>
        <strain evidence="1">ING2-E5A</strain>
    </source>
</reference>
<accession>A0A1G4GAV8</accession>
<name>A0A1G4GAV8_9BACT</name>
<dbReference type="STRING" id="1642646.ING2E5A_2843"/>
<sequence length="37" mass="4189">MTENHVVNNGKIKQALGIDKMSISAKEDIRKTLDSFR</sequence>
<dbReference type="AlphaFoldDB" id="A0A1G4GAV8"/>
<gene>
    <name evidence="1" type="ORF">ING2E5A_2843</name>
</gene>
<dbReference type="EMBL" id="LT608328">
    <property type="protein sequence ID" value="SCM59638.1"/>
    <property type="molecule type" value="Genomic_DNA"/>
</dbReference>
<organism evidence="1 2">
    <name type="scientific">Petrimonas mucosa</name>
    <dbReference type="NCBI Taxonomy" id="1642646"/>
    <lineage>
        <taxon>Bacteria</taxon>
        <taxon>Pseudomonadati</taxon>
        <taxon>Bacteroidota</taxon>
        <taxon>Bacteroidia</taxon>
        <taxon>Bacteroidales</taxon>
        <taxon>Dysgonomonadaceae</taxon>
        <taxon>Petrimonas</taxon>
    </lineage>
</organism>
<keyword evidence="2" id="KW-1185">Reference proteome</keyword>
<proteinExistence type="predicted"/>
<protein>
    <submittedName>
        <fullName evidence="1">Uncharacterized protein</fullName>
    </submittedName>
</protein>